<keyword evidence="3" id="KW-1185">Reference proteome</keyword>
<evidence type="ECO:0000313" key="3">
    <source>
        <dbReference type="Proteomes" id="UP000800200"/>
    </source>
</evidence>
<dbReference type="Proteomes" id="UP000800200">
    <property type="component" value="Unassembled WGS sequence"/>
</dbReference>
<dbReference type="OrthoDB" id="3797833at2759"/>
<evidence type="ECO:0000256" key="1">
    <source>
        <dbReference type="SAM" id="Phobius"/>
    </source>
</evidence>
<accession>A0A6A6E336</accession>
<gene>
    <name evidence="2" type="ORF">K469DRAFT_175563</name>
</gene>
<feature type="transmembrane region" description="Helical" evidence="1">
    <location>
        <begin position="139"/>
        <end position="161"/>
    </location>
</feature>
<keyword evidence="1" id="KW-0812">Transmembrane</keyword>
<protein>
    <submittedName>
        <fullName evidence="2">Uncharacterized protein</fullName>
    </submittedName>
</protein>
<reference evidence="2" key="1">
    <citation type="journal article" date="2020" name="Stud. Mycol.">
        <title>101 Dothideomycetes genomes: a test case for predicting lifestyles and emergence of pathogens.</title>
        <authorList>
            <person name="Haridas S."/>
            <person name="Albert R."/>
            <person name="Binder M."/>
            <person name="Bloem J."/>
            <person name="Labutti K."/>
            <person name="Salamov A."/>
            <person name="Andreopoulos B."/>
            <person name="Baker S."/>
            <person name="Barry K."/>
            <person name="Bills G."/>
            <person name="Bluhm B."/>
            <person name="Cannon C."/>
            <person name="Castanera R."/>
            <person name="Culley D."/>
            <person name="Daum C."/>
            <person name="Ezra D."/>
            <person name="Gonzalez J."/>
            <person name="Henrissat B."/>
            <person name="Kuo A."/>
            <person name="Liang C."/>
            <person name="Lipzen A."/>
            <person name="Lutzoni F."/>
            <person name="Magnuson J."/>
            <person name="Mondo S."/>
            <person name="Nolan M."/>
            <person name="Ohm R."/>
            <person name="Pangilinan J."/>
            <person name="Park H.-J."/>
            <person name="Ramirez L."/>
            <person name="Alfaro M."/>
            <person name="Sun H."/>
            <person name="Tritt A."/>
            <person name="Yoshinaga Y."/>
            <person name="Zwiers L.-H."/>
            <person name="Turgeon B."/>
            <person name="Goodwin S."/>
            <person name="Spatafora J."/>
            <person name="Crous P."/>
            <person name="Grigoriev I."/>
        </authorList>
    </citation>
    <scope>NUCLEOTIDE SEQUENCE</scope>
    <source>
        <strain evidence="2">CBS 207.26</strain>
    </source>
</reference>
<evidence type="ECO:0000313" key="2">
    <source>
        <dbReference type="EMBL" id="KAF2184908.1"/>
    </source>
</evidence>
<sequence length="466" mass="52517">MPLLPDIRSHYVQKGWWRNLTAPAYRQYLWTATNVEAMVFLGLLGILGTIAGDKLWPIIRHSLQPALQLSDPESKILKLSRTDAIKAFWAEMKHTKKNLEMILTEEHGFRQKVKMSLGTMSGNHRQALRPLDNTIELRFGVFAILNIVSFVILGVFIPFFLAEGLQGETIVQAIQGFPEPYRTSSLVAIADEKVRDRVYWDFKTCVTDRGVWNQTEYCVDLRNTLPSYKAENMNLIDPIFADSPYRFLIEKGDTNLRALRLSRNTSLQDVAFNAKTGGKKLLHELTCVPISLGQLITQVNGFFDLSVKDLIPFSDPELERSYVLHESMILKTSNAVGSGHEIYGSKIKNDSIAQHTKPVDNHGDRGATWYQTDVDSTLPWIEYKGPGKDEMEFRAYMGSLLVDGVRGDRLQNFLITFKPGESFGATQTPSDDPIFGAHLWGTNDYVADREVSALGCTEVFKICSAN</sequence>
<organism evidence="2 3">
    <name type="scientific">Zopfia rhizophila CBS 207.26</name>
    <dbReference type="NCBI Taxonomy" id="1314779"/>
    <lineage>
        <taxon>Eukaryota</taxon>
        <taxon>Fungi</taxon>
        <taxon>Dikarya</taxon>
        <taxon>Ascomycota</taxon>
        <taxon>Pezizomycotina</taxon>
        <taxon>Dothideomycetes</taxon>
        <taxon>Dothideomycetes incertae sedis</taxon>
        <taxon>Zopfiaceae</taxon>
        <taxon>Zopfia</taxon>
    </lineage>
</organism>
<name>A0A6A6E336_9PEZI</name>
<proteinExistence type="predicted"/>
<keyword evidence="1" id="KW-1133">Transmembrane helix</keyword>
<dbReference type="AlphaFoldDB" id="A0A6A6E336"/>
<keyword evidence="1" id="KW-0472">Membrane</keyword>
<dbReference type="EMBL" id="ML994636">
    <property type="protein sequence ID" value="KAF2184908.1"/>
    <property type="molecule type" value="Genomic_DNA"/>
</dbReference>
<feature type="transmembrane region" description="Helical" evidence="1">
    <location>
        <begin position="28"/>
        <end position="51"/>
    </location>
</feature>